<feature type="region of interest" description="Disordered" evidence="1">
    <location>
        <begin position="768"/>
        <end position="788"/>
    </location>
</feature>
<organism evidence="2 3">
    <name type="scientific">Pseudocohnilembus persalinus</name>
    <name type="common">Ciliate</name>
    <dbReference type="NCBI Taxonomy" id="266149"/>
    <lineage>
        <taxon>Eukaryota</taxon>
        <taxon>Sar</taxon>
        <taxon>Alveolata</taxon>
        <taxon>Ciliophora</taxon>
        <taxon>Intramacronucleata</taxon>
        <taxon>Oligohymenophorea</taxon>
        <taxon>Scuticociliatia</taxon>
        <taxon>Philasterida</taxon>
        <taxon>Pseudocohnilembidae</taxon>
        <taxon>Pseudocohnilembus</taxon>
    </lineage>
</organism>
<keyword evidence="2" id="KW-0808">Transferase</keyword>
<dbReference type="InterPro" id="IPR011009">
    <property type="entry name" value="Kinase-like_dom_sf"/>
</dbReference>
<evidence type="ECO:0000256" key="1">
    <source>
        <dbReference type="SAM" id="MobiDB-lite"/>
    </source>
</evidence>
<feature type="compositionally biased region" description="Low complexity" evidence="1">
    <location>
        <begin position="774"/>
        <end position="788"/>
    </location>
</feature>
<feature type="compositionally biased region" description="Low complexity" evidence="1">
    <location>
        <begin position="736"/>
        <end position="748"/>
    </location>
</feature>
<keyword evidence="2" id="KW-0418">Kinase</keyword>
<dbReference type="SUPFAM" id="SSF81901">
    <property type="entry name" value="HCP-like"/>
    <property type="match status" value="1"/>
</dbReference>
<comment type="caution">
    <text evidence="2">The sequence shown here is derived from an EMBL/GenBank/DDBJ whole genome shotgun (WGS) entry which is preliminary data.</text>
</comment>
<keyword evidence="3" id="KW-1185">Reference proteome</keyword>
<dbReference type="GO" id="GO:0016301">
    <property type="term" value="F:kinase activity"/>
    <property type="evidence" value="ECO:0007669"/>
    <property type="project" value="UniProtKB-KW"/>
</dbReference>
<accession>A0A0V0R6L6</accession>
<dbReference type="AlphaFoldDB" id="A0A0V0R6L6"/>
<name>A0A0V0R6L6_PSEPJ</name>
<dbReference type="Gene3D" id="1.10.510.10">
    <property type="entry name" value="Transferase(Phosphotransferase) domain 1"/>
    <property type="match status" value="1"/>
</dbReference>
<evidence type="ECO:0000313" key="3">
    <source>
        <dbReference type="Proteomes" id="UP000054937"/>
    </source>
</evidence>
<dbReference type="EMBL" id="LDAU01000044">
    <property type="protein sequence ID" value="KRX09800.1"/>
    <property type="molecule type" value="Genomic_DNA"/>
</dbReference>
<dbReference type="Proteomes" id="UP000054937">
    <property type="component" value="Unassembled WGS sequence"/>
</dbReference>
<evidence type="ECO:0000313" key="2">
    <source>
        <dbReference type="EMBL" id="KRX09800.1"/>
    </source>
</evidence>
<feature type="region of interest" description="Disordered" evidence="1">
    <location>
        <begin position="734"/>
        <end position="755"/>
    </location>
</feature>
<reference evidence="2 3" key="1">
    <citation type="journal article" date="2015" name="Sci. Rep.">
        <title>Genome of the facultative scuticociliatosis pathogen Pseudocohnilembus persalinus provides insight into its virulence through horizontal gene transfer.</title>
        <authorList>
            <person name="Xiong J."/>
            <person name="Wang G."/>
            <person name="Cheng J."/>
            <person name="Tian M."/>
            <person name="Pan X."/>
            <person name="Warren A."/>
            <person name="Jiang C."/>
            <person name="Yuan D."/>
            <person name="Miao W."/>
        </authorList>
    </citation>
    <scope>NUCLEOTIDE SEQUENCE [LARGE SCALE GENOMIC DNA]</scope>
    <source>
        <strain evidence="2">36N120E</strain>
    </source>
</reference>
<proteinExistence type="predicted"/>
<gene>
    <name evidence="2" type="ORF">PPERSA_02672</name>
</gene>
<dbReference type="InParanoid" id="A0A0V0R6L6"/>
<protein>
    <submittedName>
        <fullName evidence="2">Protein kinase-like domain</fullName>
    </submittedName>
</protein>
<dbReference type="SUPFAM" id="SSF56112">
    <property type="entry name" value="Protein kinase-like (PK-like)"/>
    <property type="match status" value="1"/>
</dbReference>
<sequence>MQQSTYPNPPQEGLKEQDLPPNQIFLQNQNLQQSYQSLQPSRQINDKDNLFDYQKLQKSQFLNPQQLKYQQNQQNINFLSNLQKQNSVNLNYSDPDTFANFNSNYNMVANNIPQSQQQQQSSNQQHTSAFKDNQKTSLQQRFSQNDNLLNNIKNSQAFSIQEKNLNLEEKYDIIQNLCKLPDMDDELNYSLPLINWEFIFSDFFNDKIYDLVFSNNLNISNSPLVAFLKALFTEFGKGTKSNKQQAFKLYVQGAERVNDPFCAFRLAEMYCDEQNYFNVQSNFEVAWYWLIKSSIFFQFIYGQPKLTEITDPKTQKKTEIIQNLQDKMNIFPQQYLNKIISFIDKDTTNSSRILQEYNTFYKERNSLYQMLFAFINEKNQILKQKKYQEIIQICQQGLQKQNGKQASFELLFCLYISTNSLVNDQYISEIYSIQLEHPVQIIETTNKAIQQSQICEILEKDNFMMQNFRMQFNEIFYLKKKWKGEIINQQNEIFQQIDKHFYQFYKIQYEQIKSGKIAKNEENLQTLRNYQEILIKGYGCEINSEEITKALQLEQTFEINDDTFLAEQNYIKGCYYLKQSISYQKQNMSKSRQKQILEHAEQMLTKSLSQFEIRKYKFEKDIKKKYVCNYYMGRIYYKLRNQNQKYLQFYQERFQEALKLYQDRIFLNPQTLKYEYLKTKIIKSQQFMKEQLQIKMQNQMADNFLKQIEDHPIFDLDNNVQNFNQEISQQQLQKGINKSSSNIQNKSENPQKLNQSLHTTDNNLLKHEQEHSQIQKQSLNQSRQQKQNNQQLTTLQPNFCQNQNKFNQSNIITLEGNDINDLQKQMMCIESKTLIQYYGYSMTQTQDNGNNYYLISEMKFQLDTVYNLCFSPPEIINLAQIIQKQEEAQKMNKKDELEKINNQLQKIDVWGFGVILLQIFFDLKINKDSHDQLWKRNQDEILENQLLNQKLDLVNQQKQIVNNTESLKKIWSLINQMIQIDNEKRINIQQVFQHLQNIII</sequence>